<dbReference type="RefSeq" id="WP_245034587.1">
    <property type="nucleotide sequence ID" value="NZ_CP095075.1"/>
</dbReference>
<accession>A0ABY4HH43</accession>
<sequence>MTLFISIRNVFGKWTYDFCVQRPQIDKLMNKNKYVYLCPLGGFRYKTETGGWKSVVPLTPVSVSNNGTVILFLTFILDNGSLIQ</sequence>
<gene>
    <name evidence="1" type="ORF">MUO15_06695</name>
</gene>
<reference evidence="1" key="1">
    <citation type="submission" date="2022-04" db="EMBL/GenBank/DDBJ databases">
        <title>Halobacillus sp. isolated from saltern.</title>
        <authorList>
            <person name="Won M."/>
            <person name="Lee C.-M."/>
            <person name="Woen H.-Y."/>
            <person name="Kwon S.-W."/>
        </authorList>
    </citation>
    <scope>NUCLEOTIDE SEQUENCE</scope>
    <source>
        <strain evidence="1">SSHM10-5</strain>
    </source>
</reference>
<proteinExistence type="predicted"/>
<dbReference type="Proteomes" id="UP000830326">
    <property type="component" value="Chromosome"/>
</dbReference>
<evidence type="ECO:0000313" key="1">
    <source>
        <dbReference type="EMBL" id="UOR13170.1"/>
    </source>
</evidence>
<organism evidence="1 2">
    <name type="scientific">Halobacillus amylolyticus</name>
    <dbReference type="NCBI Taxonomy" id="2932259"/>
    <lineage>
        <taxon>Bacteria</taxon>
        <taxon>Bacillati</taxon>
        <taxon>Bacillota</taxon>
        <taxon>Bacilli</taxon>
        <taxon>Bacillales</taxon>
        <taxon>Bacillaceae</taxon>
        <taxon>Halobacillus</taxon>
    </lineage>
</organism>
<dbReference type="EMBL" id="CP095075">
    <property type="protein sequence ID" value="UOR13170.1"/>
    <property type="molecule type" value="Genomic_DNA"/>
</dbReference>
<evidence type="ECO:0000313" key="2">
    <source>
        <dbReference type="Proteomes" id="UP000830326"/>
    </source>
</evidence>
<keyword evidence="2" id="KW-1185">Reference proteome</keyword>
<protein>
    <submittedName>
        <fullName evidence="1">Uncharacterized protein</fullName>
    </submittedName>
</protein>
<name>A0ABY4HH43_9BACI</name>